<dbReference type="OrthoDB" id="10256179at2759"/>
<feature type="region of interest" description="Disordered" evidence="2">
    <location>
        <begin position="196"/>
        <end position="216"/>
    </location>
</feature>
<evidence type="ECO:0000256" key="1">
    <source>
        <dbReference type="PROSITE-ProRule" id="PRU00235"/>
    </source>
</evidence>
<protein>
    <submittedName>
        <fullName evidence="3">Uncharacterized protein</fullName>
    </submittedName>
</protein>
<comment type="caution">
    <text evidence="3">The sequence shown here is derived from an EMBL/GenBank/DDBJ whole genome shotgun (WGS) entry which is preliminary data.</text>
</comment>
<feature type="compositionally biased region" description="Low complexity" evidence="2">
    <location>
        <begin position="196"/>
        <end position="208"/>
    </location>
</feature>
<dbReference type="Pfam" id="PF00415">
    <property type="entry name" value="RCC1"/>
    <property type="match status" value="1"/>
</dbReference>
<sequence>MAVTNRGMVYVWGLNEDGRLGLDHRQSPVTTPTLLEFVQENELYIKSVSASLDHSTLLTHSGYVYCIGCMLPLGKRKTVYCKGVTWQDPNRYVLWTNRTKPFLIWSKSRIDRVVNSNRRMLLIDAKNNKVYFIGESYQYDGQVVETLQPLLLSHQFHSPVVQAVLATSFFVVLLRNGTILSRDKGDATSFSKVALSSSSSSSSGVSTSRYQNRHRHHHGRIPVKVVSLVGCDEYCAAVTNTCDVYMWKPPKTTADL</sequence>
<dbReference type="Proteomes" id="UP000023152">
    <property type="component" value="Unassembled WGS sequence"/>
</dbReference>
<gene>
    <name evidence="3" type="ORF">RFI_28689</name>
</gene>
<organism evidence="3 4">
    <name type="scientific">Reticulomyxa filosa</name>
    <dbReference type="NCBI Taxonomy" id="46433"/>
    <lineage>
        <taxon>Eukaryota</taxon>
        <taxon>Sar</taxon>
        <taxon>Rhizaria</taxon>
        <taxon>Retaria</taxon>
        <taxon>Foraminifera</taxon>
        <taxon>Monothalamids</taxon>
        <taxon>Reticulomyxidae</taxon>
        <taxon>Reticulomyxa</taxon>
    </lineage>
</organism>
<feature type="non-terminal residue" evidence="3">
    <location>
        <position position="256"/>
    </location>
</feature>
<dbReference type="SUPFAM" id="SSF50985">
    <property type="entry name" value="RCC1/BLIP-II"/>
    <property type="match status" value="1"/>
</dbReference>
<keyword evidence="4" id="KW-1185">Reference proteome</keyword>
<dbReference type="PANTHER" id="PTHR45982">
    <property type="entry name" value="REGULATOR OF CHROMOSOME CONDENSATION"/>
    <property type="match status" value="1"/>
</dbReference>
<dbReference type="InterPro" id="IPR009091">
    <property type="entry name" value="RCC1/BLIP-II"/>
</dbReference>
<evidence type="ECO:0000313" key="4">
    <source>
        <dbReference type="Proteomes" id="UP000023152"/>
    </source>
</evidence>
<reference evidence="3 4" key="1">
    <citation type="journal article" date="2013" name="Curr. Biol.">
        <title>The Genome of the Foraminiferan Reticulomyxa filosa.</title>
        <authorList>
            <person name="Glockner G."/>
            <person name="Hulsmann N."/>
            <person name="Schleicher M."/>
            <person name="Noegel A.A."/>
            <person name="Eichinger L."/>
            <person name="Gallinger C."/>
            <person name="Pawlowski J."/>
            <person name="Sierra R."/>
            <person name="Euteneuer U."/>
            <person name="Pillet L."/>
            <person name="Moustafa A."/>
            <person name="Platzer M."/>
            <person name="Groth M."/>
            <person name="Szafranski K."/>
            <person name="Schliwa M."/>
        </authorList>
    </citation>
    <scope>NUCLEOTIDE SEQUENCE [LARGE SCALE GENOMIC DNA]</scope>
</reference>
<dbReference type="EMBL" id="ASPP01024784">
    <property type="protein sequence ID" value="ETO08698.1"/>
    <property type="molecule type" value="Genomic_DNA"/>
</dbReference>
<feature type="repeat" description="RCC1" evidence="1">
    <location>
        <begin position="7"/>
        <end position="61"/>
    </location>
</feature>
<dbReference type="PANTHER" id="PTHR45982:SF1">
    <property type="entry name" value="REGULATOR OF CHROMOSOME CONDENSATION"/>
    <property type="match status" value="1"/>
</dbReference>
<evidence type="ECO:0000256" key="2">
    <source>
        <dbReference type="SAM" id="MobiDB-lite"/>
    </source>
</evidence>
<dbReference type="InterPro" id="IPR051553">
    <property type="entry name" value="Ran_GTPase-activating"/>
</dbReference>
<evidence type="ECO:0000313" key="3">
    <source>
        <dbReference type="EMBL" id="ETO08698.1"/>
    </source>
</evidence>
<dbReference type="InterPro" id="IPR000408">
    <property type="entry name" value="Reg_chr_condens"/>
</dbReference>
<dbReference type="AlphaFoldDB" id="X6M3Z1"/>
<proteinExistence type="predicted"/>
<name>X6M3Z1_RETFI</name>
<accession>X6M3Z1</accession>
<dbReference type="Gene3D" id="2.130.10.30">
    <property type="entry name" value="Regulator of chromosome condensation 1/beta-lactamase-inhibitor protein II"/>
    <property type="match status" value="1"/>
</dbReference>
<dbReference type="PROSITE" id="PS50012">
    <property type="entry name" value="RCC1_3"/>
    <property type="match status" value="1"/>
</dbReference>